<keyword evidence="4 7" id="KW-0812">Transmembrane</keyword>
<evidence type="ECO:0000313" key="9">
    <source>
        <dbReference type="EMBL" id="PXX48148.1"/>
    </source>
</evidence>
<evidence type="ECO:0000256" key="3">
    <source>
        <dbReference type="ARBA" id="ARBA00022475"/>
    </source>
</evidence>
<dbReference type="Pfam" id="PF00528">
    <property type="entry name" value="BPD_transp_1"/>
    <property type="match status" value="1"/>
</dbReference>
<dbReference type="RefSeq" id="WP_002604373.1">
    <property type="nucleotide sequence ID" value="NZ_DBEWYZ010000323.1"/>
</dbReference>
<comment type="similarity">
    <text evidence="7">Belongs to the binding-protein-dependent transport system permease family.</text>
</comment>
<feature type="transmembrane region" description="Helical" evidence="7">
    <location>
        <begin position="228"/>
        <end position="250"/>
    </location>
</feature>
<evidence type="ECO:0000256" key="2">
    <source>
        <dbReference type="ARBA" id="ARBA00022448"/>
    </source>
</evidence>
<keyword evidence="5 7" id="KW-1133">Transmembrane helix</keyword>
<protein>
    <submittedName>
        <fullName evidence="9">Peptide/nickel transport system permease protein</fullName>
    </submittedName>
</protein>
<reference evidence="9 10" key="1">
    <citation type="submission" date="2018-05" db="EMBL/GenBank/DDBJ databases">
        <title>Genomic Encyclopedia of Type Strains, Phase IV (KMG-IV): sequencing the most valuable type-strain genomes for metagenomic binning, comparative biology and taxonomic classification.</title>
        <authorList>
            <person name="Goeker M."/>
        </authorList>
    </citation>
    <scope>NUCLEOTIDE SEQUENCE [LARGE SCALE GENOMIC DNA]</scope>
    <source>
        <strain evidence="9 10">DSM 24995</strain>
    </source>
</reference>
<dbReference type="PANTHER" id="PTHR43163:SF6">
    <property type="entry name" value="DIPEPTIDE TRANSPORT SYSTEM PERMEASE PROTEIN DPPB-RELATED"/>
    <property type="match status" value="1"/>
</dbReference>
<comment type="subcellular location">
    <subcellularLocation>
        <location evidence="1 7">Cell membrane</location>
        <topology evidence="1 7">Multi-pass membrane protein</topology>
    </subcellularLocation>
</comment>
<keyword evidence="3" id="KW-1003">Cell membrane</keyword>
<comment type="caution">
    <text evidence="9">The sequence shown here is derived from an EMBL/GenBank/DDBJ whole genome shotgun (WGS) entry which is preliminary data.</text>
</comment>
<dbReference type="GO" id="GO:0005886">
    <property type="term" value="C:plasma membrane"/>
    <property type="evidence" value="ECO:0007669"/>
    <property type="project" value="UniProtKB-SubCell"/>
</dbReference>
<dbReference type="Gene3D" id="1.10.3720.10">
    <property type="entry name" value="MetI-like"/>
    <property type="match status" value="1"/>
</dbReference>
<dbReference type="PANTHER" id="PTHR43163">
    <property type="entry name" value="DIPEPTIDE TRANSPORT SYSTEM PERMEASE PROTEIN DPPB-RELATED"/>
    <property type="match status" value="1"/>
</dbReference>
<dbReference type="CDD" id="cd06261">
    <property type="entry name" value="TM_PBP2"/>
    <property type="match status" value="1"/>
</dbReference>
<dbReference type="Pfam" id="PF19300">
    <property type="entry name" value="BPD_transp_1_N"/>
    <property type="match status" value="1"/>
</dbReference>
<feature type="transmembrane region" description="Helical" evidence="7">
    <location>
        <begin position="280"/>
        <end position="300"/>
    </location>
</feature>
<dbReference type="SUPFAM" id="SSF161098">
    <property type="entry name" value="MetI-like"/>
    <property type="match status" value="1"/>
</dbReference>
<proteinExistence type="inferred from homology"/>
<sequence length="316" mass="34385">MTKYVAKRLLYMIPVLLGVAFLVFSILSMTPGDPGSIILGITASKEDIAALNAEFGYDKPFLIRFFNYIGDIVFHFNLGVSYQSRQPVIQDIVARFPNTLLLTVFSMSLSAFIGILLGIVSAVRQYSVLDHTCVIVALVFASIPGFWLGLMLMLVFSLHLGLLPSYGAGTLKHFILPTITISLGSAASLLRLTRSAMLETVRQEYIRTARAKGAGEKRIIMRHALRNALLPVVTTLGTSFGASLGGAIIAETVFAMPGMGTLITTAIRQKDIPVVMGSTLFLAFLFSLIILLVDVLYAFIDPRIKAKYQEGGKSRG</sequence>
<evidence type="ECO:0000256" key="7">
    <source>
        <dbReference type="RuleBase" id="RU363032"/>
    </source>
</evidence>
<evidence type="ECO:0000256" key="5">
    <source>
        <dbReference type="ARBA" id="ARBA00022989"/>
    </source>
</evidence>
<dbReference type="PROSITE" id="PS50928">
    <property type="entry name" value="ABC_TM1"/>
    <property type="match status" value="1"/>
</dbReference>
<dbReference type="InterPro" id="IPR035906">
    <property type="entry name" value="MetI-like_sf"/>
</dbReference>
<keyword evidence="2 7" id="KW-0813">Transport</keyword>
<dbReference type="GeneID" id="86064192"/>
<evidence type="ECO:0000256" key="4">
    <source>
        <dbReference type="ARBA" id="ARBA00022692"/>
    </source>
</evidence>
<evidence type="ECO:0000259" key="8">
    <source>
        <dbReference type="PROSITE" id="PS50928"/>
    </source>
</evidence>
<evidence type="ECO:0000313" key="10">
    <source>
        <dbReference type="Proteomes" id="UP000248057"/>
    </source>
</evidence>
<keyword evidence="10" id="KW-1185">Reference proteome</keyword>
<dbReference type="Proteomes" id="UP000248057">
    <property type="component" value="Unassembled WGS sequence"/>
</dbReference>
<feature type="transmembrane region" description="Helical" evidence="7">
    <location>
        <begin position="100"/>
        <end position="123"/>
    </location>
</feature>
<evidence type="ECO:0000256" key="1">
    <source>
        <dbReference type="ARBA" id="ARBA00004651"/>
    </source>
</evidence>
<feature type="transmembrane region" description="Helical" evidence="7">
    <location>
        <begin position="9"/>
        <end position="29"/>
    </location>
</feature>
<feature type="domain" description="ABC transmembrane type-1" evidence="8">
    <location>
        <begin position="96"/>
        <end position="297"/>
    </location>
</feature>
<gene>
    <name evidence="9" type="ORF">DFR60_11827</name>
</gene>
<evidence type="ECO:0000256" key="6">
    <source>
        <dbReference type="ARBA" id="ARBA00023136"/>
    </source>
</evidence>
<accession>A0A2V3Y0B0</accession>
<feature type="transmembrane region" description="Helical" evidence="7">
    <location>
        <begin position="135"/>
        <end position="162"/>
    </location>
</feature>
<dbReference type="InterPro" id="IPR045621">
    <property type="entry name" value="BPD_transp_1_N"/>
</dbReference>
<dbReference type="InterPro" id="IPR000515">
    <property type="entry name" value="MetI-like"/>
</dbReference>
<name>A0A2V3Y0B0_9FIRM</name>
<keyword evidence="6 7" id="KW-0472">Membrane</keyword>
<dbReference type="GO" id="GO:0055085">
    <property type="term" value="P:transmembrane transport"/>
    <property type="evidence" value="ECO:0007669"/>
    <property type="project" value="InterPro"/>
</dbReference>
<feature type="transmembrane region" description="Helical" evidence="7">
    <location>
        <begin position="174"/>
        <end position="192"/>
    </location>
</feature>
<dbReference type="EMBL" id="QJKD01000018">
    <property type="protein sequence ID" value="PXX48148.1"/>
    <property type="molecule type" value="Genomic_DNA"/>
</dbReference>
<dbReference type="AlphaFoldDB" id="A0A2V3Y0B0"/>
<organism evidence="9 10">
    <name type="scientific">Hungatella effluvii</name>
    <dbReference type="NCBI Taxonomy" id="1096246"/>
    <lineage>
        <taxon>Bacteria</taxon>
        <taxon>Bacillati</taxon>
        <taxon>Bacillota</taxon>
        <taxon>Clostridia</taxon>
        <taxon>Lachnospirales</taxon>
        <taxon>Lachnospiraceae</taxon>
        <taxon>Hungatella</taxon>
    </lineage>
</organism>